<evidence type="ECO:0000256" key="4">
    <source>
        <dbReference type="ARBA" id="ARBA00023015"/>
    </source>
</evidence>
<evidence type="ECO:0000256" key="6">
    <source>
        <dbReference type="ARBA" id="ARBA00023163"/>
    </source>
</evidence>
<sequence length="575" mass="63784">MNATFQIKYTSDFDTDKNETYYACADIRYVAASKFTTQVPCFNVTADEFTAVTSTTATAGATATAGSSSSSSKDSGTKESSSGLSGGAIAGIVGIPAGRSEFTFLPTRNSRSRRRNHEKNSASSSDLNGIGVQAEGSLEIIRDILYEFISSVFIGTDSLFCPLVLCTIRDPCLLPHYPFFPAFLLPPYQPHHCTRCDGTQPGCKTCEVYGVECRYEKAPPMSQILAMAKRLQETEQTITELRIALHEAREANVAQHTLSIERQIPNTPSADTSFDSASYIEASSSTQVAPESETAPEQILLSDLSLDENGKVCNTPTQKAPCMSIDPVAIWIALLLWSYIRRPRTTTGRINKRNAAIQTDIPRQMISKLLQIHWTWIAPMFNWVYRPAFMLVVMCAHAAHFDDHQISELLISRARLLLGTEILNPSSIPTAQGLLQLSARELAWGSISQAWLYSGMAFRMVSDLGLHHMDDSAENDLWAPYYGDQLSPDKAPPGEYPPMKSHLVSSFQNVCKLAIILNDIILQLYSRRGNIYMDEALNRIQARLDHWREQSPVHLRCDPDNLPEICPPPHIIAQK</sequence>
<keyword evidence="4" id="KW-0805">Transcription regulation</keyword>
<evidence type="ECO:0000259" key="10">
    <source>
        <dbReference type="Pfam" id="PF20238"/>
    </source>
</evidence>
<dbReference type="GO" id="GO:0000981">
    <property type="term" value="F:DNA-binding transcription factor activity, RNA polymerase II-specific"/>
    <property type="evidence" value="ECO:0007669"/>
    <property type="project" value="InterPro"/>
</dbReference>
<comment type="caution">
    <text evidence="11">The sequence shown here is derived from an EMBL/GenBank/DDBJ whole genome shotgun (WGS) entry which is preliminary data.</text>
</comment>
<dbReference type="PANTHER" id="PTHR31313:SF85">
    <property type="entry name" value="ZN(II)2CYS6 TRANSCRIPTION FACTOR (EUROFUNG)"/>
    <property type="match status" value="1"/>
</dbReference>
<protein>
    <submittedName>
        <fullName evidence="11">Uncharacterized protein</fullName>
    </submittedName>
</protein>
<reference evidence="12" key="2">
    <citation type="submission" date="2012-06" db="EMBL/GenBank/DDBJ databases">
        <title>Comparative genomic analyses of Aspergillus oryzae 3.042 and A. oryzae RIB40 for soy-sauce fermentation.</title>
        <authorList>
            <person name="Zhao G."/>
            <person name="Hou L."/>
            <person name="Wang C."/>
            <person name="Cao X."/>
        </authorList>
    </citation>
    <scope>NUCLEOTIDE SEQUENCE [LARGE SCALE GENOMIC DNA]</scope>
    <source>
        <strain evidence="12">3.042</strain>
    </source>
</reference>
<keyword evidence="6" id="KW-0804">Transcription</keyword>
<feature type="region of interest" description="Disordered" evidence="8">
    <location>
        <begin position="106"/>
        <end position="127"/>
    </location>
</feature>
<evidence type="ECO:0000259" key="9">
    <source>
        <dbReference type="Pfam" id="PF04082"/>
    </source>
</evidence>
<dbReference type="CDD" id="cd00067">
    <property type="entry name" value="GAL4"/>
    <property type="match status" value="1"/>
</dbReference>
<dbReference type="GO" id="GO:0008270">
    <property type="term" value="F:zinc ion binding"/>
    <property type="evidence" value="ECO:0007669"/>
    <property type="project" value="InterPro"/>
</dbReference>
<dbReference type="AlphaFoldDB" id="I8U1M1"/>
<comment type="subcellular location">
    <subcellularLocation>
        <location evidence="1">Nucleus</location>
    </subcellularLocation>
</comment>
<dbReference type="Gene3D" id="4.10.240.10">
    <property type="entry name" value="Zn(2)-C6 fungal-type DNA-binding domain"/>
    <property type="match status" value="1"/>
</dbReference>
<evidence type="ECO:0000256" key="2">
    <source>
        <dbReference type="ARBA" id="ARBA00022723"/>
    </source>
</evidence>
<evidence type="ECO:0000313" key="11">
    <source>
        <dbReference type="EMBL" id="EIT80685.1"/>
    </source>
</evidence>
<keyword evidence="3" id="KW-0862">Zinc</keyword>
<dbReference type="GO" id="GO:0006351">
    <property type="term" value="P:DNA-templated transcription"/>
    <property type="evidence" value="ECO:0007669"/>
    <property type="project" value="InterPro"/>
</dbReference>
<evidence type="ECO:0000256" key="3">
    <source>
        <dbReference type="ARBA" id="ARBA00022833"/>
    </source>
</evidence>
<dbReference type="HOGENOM" id="CLU_474839_0_0_1"/>
<name>I8U1M1_ASPO3</name>
<dbReference type="InterPro" id="IPR001138">
    <property type="entry name" value="Zn2Cys6_DnaBD"/>
</dbReference>
<proteinExistence type="predicted"/>
<evidence type="ECO:0000256" key="8">
    <source>
        <dbReference type="SAM" id="MobiDB-lite"/>
    </source>
</evidence>
<organism evidence="11 12">
    <name type="scientific">Aspergillus oryzae (strain 3.042)</name>
    <name type="common">Yellow koji mold</name>
    <dbReference type="NCBI Taxonomy" id="1160506"/>
    <lineage>
        <taxon>Eukaryota</taxon>
        <taxon>Fungi</taxon>
        <taxon>Dikarya</taxon>
        <taxon>Ascomycota</taxon>
        <taxon>Pezizomycotina</taxon>
        <taxon>Eurotiomycetes</taxon>
        <taxon>Eurotiomycetidae</taxon>
        <taxon>Eurotiales</taxon>
        <taxon>Aspergillaceae</taxon>
        <taxon>Aspergillus</taxon>
        <taxon>Aspergillus subgen. Circumdati</taxon>
    </lineage>
</organism>
<dbReference type="EMBL" id="AKHY01000113">
    <property type="protein sequence ID" value="EIT80685.1"/>
    <property type="molecule type" value="Genomic_DNA"/>
</dbReference>
<feature type="region of interest" description="Disordered" evidence="8">
    <location>
        <begin position="60"/>
        <end position="83"/>
    </location>
</feature>
<dbReference type="Pfam" id="PF04082">
    <property type="entry name" value="Fungal_trans"/>
    <property type="match status" value="1"/>
</dbReference>
<keyword evidence="7" id="KW-0539">Nucleus</keyword>
<dbReference type="Pfam" id="PF20238">
    <property type="entry name" value="BIM1-like_dom"/>
    <property type="match status" value="1"/>
</dbReference>
<evidence type="ECO:0000256" key="5">
    <source>
        <dbReference type="ARBA" id="ARBA00023125"/>
    </source>
</evidence>
<dbReference type="PANTHER" id="PTHR31313">
    <property type="entry name" value="TY1 ENHANCER ACTIVATOR"/>
    <property type="match status" value="1"/>
</dbReference>
<dbReference type="GO" id="GO:0003677">
    <property type="term" value="F:DNA binding"/>
    <property type="evidence" value="ECO:0007669"/>
    <property type="project" value="UniProtKB-KW"/>
</dbReference>
<keyword evidence="5" id="KW-0238">DNA-binding</keyword>
<dbReference type="InterPro" id="IPR036864">
    <property type="entry name" value="Zn2-C6_fun-type_DNA-bd_sf"/>
</dbReference>
<gene>
    <name evidence="11" type="ORF">Ao3042_02894</name>
</gene>
<feature type="domain" description="Xylanolytic transcriptional activator regulatory" evidence="9">
    <location>
        <begin position="386"/>
        <end position="476"/>
    </location>
</feature>
<dbReference type="Proteomes" id="UP000002812">
    <property type="component" value="Unassembled WGS sequence"/>
</dbReference>
<dbReference type="CDD" id="cd12148">
    <property type="entry name" value="fungal_TF_MHR"/>
    <property type="match status" value="1"/>
</dbReference>
<dbReference type="OrthoDB" id="4161332at2759"/>
<dbReference type="InterPro" id="IPR007219">
    <property type="entry name" value="XnlR_reg_dom"/>
</dbReference>
<evidence type="ECO:0000256" key="7">
    <source>
        <dbReference type="ARBA" id="ARBA00023242"/>
    </source>
</evidence>
<evidence type="ECO:0000256" key="1">
    <source>
        <dbReference type="ARBA" id="ARBA00004123"/>
    </source>
</evidence>
<evidence type="ECO:0000313" key="12">
    <source>
        <dbReference type="Proteomes" id="UP000002812"/>
    </source>
</evidence>
<reference evidence="11 12" key="1">
    <citation type="journal article" date="2012" name="Eukaryot. Cell">
        <title>Draft genome sequence of Aspergillus oryzae strain 3.042.</title>
        <authorList>
            <person name="Zhao G."/>
            <person name="Yao Y."/>
            <person name="Qi W."/>
            <person name="Wang C."/>
            <person name="Hou L."/>
            <person name="Zeng B."/>
            <person name="Cao X."/>
        </authorList>
    </citation>
    <scope>NUCLEOTIDE SEQUENCE [LARGE SCALE GENOMIC DNA]</scope>
    <source>
        <strain evidence="11 12">3.042</strain>
    </source>
</reference>
<feature type="domain" description="Copper acquisition factor BIM1-like" evidence="10">
    <location>
        <begin position="2"/>
        <end position="45"/>
    </location>
</feature>
<dbReference type="GO" id="GO:0009893">
    <property type="term" value="P:positive regulation of metabolic process"/>
    <property type="evidence" value="ECO:0007669"/>
    <property type="project" value="UniProtKB-ARBA"/>
</dbReference>
<dbReference type="InterPro" id="IPR051615">
    <property type="entry name" value="Transcr_Regulatory_Elem"/>
</dbReference>
<accession>I8U1M1</accession>
<keyword evidence="2" id="KW-0479">Metal-binding</keyword>
<dbReference type="GO" id="GO:0005634">
    <property type="term" value="C:nucleus"/>
    <property type="evidence" value="ECO:0007669"/>
    <property type="project" value="UniProtKB-SubCell"/>
</dbReference>
<dbReference type="InterPro" id="IPR046530">
    <property type="entry name" value="BIM1-like_dom"/>
</dbReference>